<name>A0A1I3M2C4_9EURY</name>
<dbReference type="GO" id="GO:0015833">
    <property type="term" value="P:peptide transport"/>
    <property type="evidence" value="ECO:0007669"/>
    <property type="project" value="TreeGrafter"/>
</dbReference>
<evidence type="ECO:0000256" key="3">
    <source>
        <dbReference type="ARBA" id="ARBA00022729"/>
    </source>
</evidence>
<dbReference type="InterPro" id="IPR030678">
    <property type="entry name" value="Peptide/Ni-bd"/>
</dbReference>
<dbReference type="InterPro" id="IPR039424">
    <property type="entry name" value="SBP_5"/>
</dbReference>
<dbReference type="SUPFAM" id="SSF53850">
    <property type="entry name" value="Periplasmic binding protein-like II"/>
    <property type="match status" value="1"/>
</dbReference>
<evidence type="ECO:0000256" key="2">
    <source>
        <dbReference type="ARBA" id="ARBA00022448"/>
    </source>
</evidence>
<dbReference type="InterPro" id="IPR019546">
    <property type="entry name" value="TAT_signal_bac_arc"/>
</dbReference>
<feature type="domain" description="Solute-binding protein family 5" evidence="4">
    <location>
        <begin position="104"/>
        <end position="504"/>
    </location>
</feature>
<reference evidence="5 6" key="1">
    <citation type="submission" date="2016-10" db="EMBL/GenBank/DDBJ databases">
        <authorList>
            <person name="de Groot N.N."/>
        </authorList>
    </citation>
    <scope>NUCLEOTIDE SEQUENCE [LARGE SCALE GENOMIC DNA]</scope>
    <source>
        <strain evidence="5 6">SP2</strain>
    </source>
</reference>
<gene>
    <name evidence="5" type="ORF">SAMN05443661_10939</name>
</gene>
<dbReference type="Proteomes" id="UP000182829">
    <property type="component" value="Unassembled WGS sequence"/>
</dbReference>
<dbReference type="NCBIfam" id="TIGR01409">
    <property type="entry name" value="TAT_signal_seq"/>
    <property type="match status" value="1"/>
</dbReference>
<protein>
    <submittedName>
        <fullName evidence="5">Peptide/nickel transport system substrate-binding protein</fullName>
    </submittedName>
</protein>
<dbReference type="OMA" id="GEHEMAF"/>
<dbReference type="PANTHER" id="PTHR30290">
    <property type="entry name" value="PERIPLASMIC BINDING COMPONENT OF ABC TRANSPORTER"/>
    <property type="match status" value="1"/>
</dbReference>
<proteinExistence type="inferred from homology"/>
<evidence type="ECO:0000259" key="4">
    <source>
        <dbReference type="Pfam" id="PF00496"/>
    </source>
</evidence>
<dbReference type="InterPro" id="IPR000914">
    <property type="entry name" value="SBP_5_dom"/>
</dbReference>
<keyword evidence="3" id="KW-0732">Signal</keyword>
<dbReference type="GO" id="GO:1904680">
    <property type="term" value="F:peptide transmembrane transporter activity"/>
    <property type="evidence" value="ECO:0007669"/>
    <property type="project" value="TreeGrafter"/>
</dbReference>
<evidence type="ECO:0000313" key="6">
    <source>
        <dbReference type="Proteomes" id="UP000182829"/>
    </source>
</evidence>
<dbReference type="Gene3D" id="3.10.105.10">
    <property type="entry name" value="Dipeptide-binding Protein, Domain 3"/>
    <property type="match status" value="1"/>
</dbReference>
<keyword evidence="2" id="KW-0813">Transport</keyword>
<dbReference type="PIRSF" id="PIRSF002741">
    <property type="entry name" value="MppA"/>
    <property type="match status" value="1"/>
</dbReference>
<dbReference type="AlphaFoldDB" id="A0A1I3M2C4"/>
<dbReference type="Pfam" id="PF00496">
    <property type="entry name" value="SBP_bac_5"/>
    <property type="match status" value="1"/>
</dbReference>
<dbReference type="EMBL" id="FORO01000009">
    <property type="protein sequence ID" value="SFI90856.1"/>
    <property type="molecule type" value="Genomic_DNA"/>
</dbReference>
<sequence>MDLPAASVKGNCIMMDGDELERRSFLKATGGAAGALALAGCVGEEPGDDDDDGVEGGQDGVLNLVNATITSLDPIQSTDTASGRVVRQIFESLTHFPNGTTDLETRLADGYELSDDGLTYTFDIKEGVQFHNGDELTAHDFVYSFRRLAESPNSERGNFIVGDSSFLNVDAEFDESGDVEPESLAVEAVDDYTLEITLVTPAPDALEILAYDSFTVVPEGLVGDIEGYDGEIDQSEFSSERPVGTGPFEFEKWEPDAEVEVTRFDDYHGSVANVDGVHWAVFEDDEAEYTYAVEGNADMFNLPTAQYDASLIDAETDERGREVGTYGPLENGDTVDYVGVPQLSTFYFGFNVSSVPLEVRQAVAYVLDREVLIQTLFEGRGDEAYTFTPPGMWPGGADAYEAFLEEYPYSRDEANRDAARDVLEDAGYTDDEPYELTLTTYESDVFQEAGRQLRDQLAGLGVDLNLEEAPFATLQERGENGDLEFFSMGWTWNWPDPGYGMFGFEPENTDTSRMPEETTGFYLDWHESDTDAAQTAQDAWERIQAHPDPDDADVRNEGYVEMEEAIWEDMVCMPLHHELAEQFYYDHVDAEPFGAMGDYLQVFNEVTLDQ</sequence>
<dbReference type="GO" id="GO:0042597">
    <property type="term" value="C:periplasmic space"/>
    <property type="evidence" value="ECO:0007669"/>
    <property type="project" value="UniProtKB-ARBA"/>
</dbReference>
<dbReference type="CDD" id="cd00995">
    <property type="entry name" value="PBP2_NikA_DppA_OppA_like"/>
    <property type="match status" value="1"/>
</dbReference>
<evidence type="ECO:0000256" key="1">
    <source>
        <dbReference type="ARBA" id="ARBA00005695"/>
    </source>
</evidence>
<dbReference type="GO" id="GO:0043190">
    <property type="term" value="C:ATP-binding cassette (ABC) transporter complex"/>
    <property type="evidence" value="ECO:0007669"/>
    <property type="project" value="InterPro"/>
</dbReference>
<dbReference type="Gene3D" id="3.40.190.10">
    <property type="entry name" value="Periplasmic binding protein-like II"/>
    <property type="match status" value="1"/>
</dbReference>
<comment type="similarity">
    <text evidence="1">Belongs to the bacterial solute-binding protein 5 family.</text>
</comment>
<evidence type="ECO:0000313" key="5">
    <source>
        <dbReference type="EMBL" id="SFI90856.1"/>
    </source>
</evidence>
<dbReference type="PANTHER" id="PTHR30290:SF9">
    <property type="entry name" value="OLIGOPEPTIDE-BINDING PROTEIN APPA"/>
    <property type="match status" value="1"/>
</dbReference>
<accession>A0A1I3M2C4</accession>
<organism evidence="5 6">
    <name type="scientific">Natronobacterium gregoryi</name>
    <dbReference type="NCBI Taxonomy" id="44930"/>
    <lineage>
        <taxon>Archaea</taxon>
        <taxon>Methanobacteriati</taxon>
        <taxon>Methanobacteriota</taxon>
        <taxon>Stenosarchaea group</taxon>
        <taxon>Halobacteria</taxon>
        <taxon>Halobacteriales</taxon>
        <taxon>Natrialbaceae</taxon>
        <taxon>Natronobacterium</taxon>
    </lineage>
</organism>